<proteinExistence type="predicted"/>
<protein>
    <recommendedName>
        <fullName evidence="3">HlyD family efflux transporter periplasmic adaptor subunit</fullName>
    </recommendedName>
</protein>
<organism evidence="1 2">
    <name type="scientific">Hymenobacter lapidiphilus</name>
    <dbReference type="NCBI Taxonomy" id="2608003"/>
    <lineage>
        <taxon>Bacteria</taxon>
        <taxon>Pseudomonadati</taxon>
        <taxon>Bacteroidota</taxon>
        <taxon>Cytophagia</taxon>
        <taxon>Cytophagales</taxon>
        <taxon>Hymenobacteraceae</taxon>
        <taxon>Hymenobacter</taxon>
    </lineage>
</organism>
<dbReference type="EMBL" id="JABKAU010000026">
    <property type="protein sequence ID" value="NVO32284.1"/>
    <property type="molecule type" value="Genomic_DNA"/>
</dbReference>
<dbReference type="PANTHER" id="PTHR30469">
    <property type="entry name" value="MULTIDRUG RESISTANCE PROTEIN MDTA"/>
    <property type="match status" value="1"/>
</dbReference>
<accession>A0A7Y7PR31</accession>
<name>A0A7Y7PR31_9BACT</name>
<evidence type="ECO:0000313" key="1">
    <source>
        <dbReference type="EMBL" id="NVO32284.1"/>
    </source>
</evidence>
<dbReference type="PANTHER" id="PTHR30469:SF15">
    <property type="entry name" value="HLYD FAMILY OF SECRETION PROTEINS"/>
    <property type="match status" value="1"/>
</dbReference>
<dbReference type="Gene3D" id="2.40.50.100">
    <property type="match status" value="1"/>
</dbReference>
<dbReference type="GO" id="GO:0015562">
    <property type="term" value="F:efflux transmembrane transporter activity"/>
    <property type="evidence" value="ECO:0007669"/>
    <property type="project" value="TreeGrafter"/>
</dbReference>
<dbReference type="SUPFAM" id="SSF111369">
    <property type="entry name" value="HlyD-like secretion proteins"/>
    <property type="match status" value="1"/>
</dbReference>
<dbReference type="RefSeq" id="WP_176909164.1">
    <property type="nucleotide sequence ID" value="NZ_JABKAU010000026.1"/>
</dbReference>
<evidence type="ECO:0008006" key="3">
    <source>
        <dbReference type="Google" id="ProtNLM"/>
    </source>
</evidence>
<comment type="caution">
    <text evidence="1">The sequence shown here is derived from an EMBL/GenBank/DDBJ whole genome shotgun (WGS) entry which is preliminary data.</text>
</comment>
<dbReference type="GO" id="GO:1990281">
    <property type="term" value="C:efflux pump complex"/>
    <property type="evidence" value="ECO:0007669"/>
    <property type="project" value="TreeGrafter"/>
</dbReference>
<evidence type="ECO:0000313" key="2">
    <source>
        <dbReference type="Proteomes" id="UP000565521"/>
    </source>
</evidence>
<sequence>MTPALVAAAGVPTSPITDSLLLTSTGLVSAGGAEPLLARTRGRIKRLYFTGGEYVHRGDVLVKLTNYSFVIAPRDGFLGANLVTTGQYLTASTPVTTISRRRTLAVTLLPPTGYPCILRPGDSVRVWVAARPTRVVAGVVGPAADSALEILLGPGAPFRIGERACVGRHSVRQLAAIGAVAARPTGRE</sequence>
<gene>
    <name evidence="1" type="ORF">HW554_13775</name>
</gene>
<reference evidence="1 2" key="1">
    <citation type="submission" date="2020-05" db="EMBL/GenBank/DDBJ databases">
        <title>Hymenobacter terrestris sp. nov. and Hymenobacter lapidiphilus sp. nov., isolated from regoliths in Antarctica.</title>
        <authorList>
            <person name="Sedlacek I."/>
            <person name="Pantucek R."/>
            <person name="Zeman M."/>
            <person name="Holochova P."/>
            <person name="Kralova S."/>
            <person name="Stankova E."/>
            <person name="Sedo O."/>
            <person name="Micenkova L."/>
            <person name="Svec P."/>
            <person name="Gupta V."/>
            <person name="Sood U."/>
            <person name="Korpole U.S."/>
            <person name="Lal R."/>
        </authorList>
    </citation>
    <scope>NUCLEOTIDE SEQUENCE [LARGE SCALE GENOMIC DNA]</scope>
    <source>
        <strain evidence="1 2">P5342</strain>
    </source>
</reference>
<keyword evidence="2" id="KW-1185">Reference proteome</keyword>
<dbReference type="Proteomes" id="UP000565521">
    <property type="component" value="Unassembled WGS sequence"/>
</dbReference>
<dbReference type="AlphaFoldDB" id="A0A7Y7PR31"/>